<evidence type="ECO:0000256" key="8">
    <source>
        <dbReference type="ARBA" id="ARBA00022777"/>
    </source>
</evidence>
<feature type="compositionally biased region" description="Basic and acidic residues" evidence="15">
    <location>
        <begin position="312"/>
        <end position="329"/>
    </location>
</feature>
<keyword evidence="8" id="KW-0418">Kinase</keyword>
<dbReference type="GO" id="GO:0007283">
    <property type="term" value="P:spermatogenesis"/>
    <property type="evidence" value="ECO:0007669"/>
    <property type="project" value="UniProtKB-KW"/>
</dbReference>
<keyword evidence="13" id="KW-0744">Spermatogenesis</keyword>
<dbReference type="PROSITE" id="PS50011">
    <property type="entry name" value="PROTEIN_KINASE_DOM"/>
    <property type="match status" value="1"/>
</dbReference>
<dbReference type="GO" id="GO:0050321">
    <property type="term" value="F:tau-protein kinase activity"/>
    <property type="evidence" value="ECO:0007669"/>
    <property type="project" value="TreeGrafter"/>
</dbReference>
<sequence>MQISDILSSRGYCLGPRIGKGSYAKVKIAERLSDNKIMAVKIISQGQIAKEFLKSFLPRELSVILSLNHINIIRVYEIMQTQEIVCIMMEYASRGDLLDYIKRHDIFTEENASVLFTQVCEGVNYLHDRYVCHRDLKCENILLRRNMTVALSDFGFSRTLPTKETLSSTYCGSIAYASPELLRGTPYWPLQNDIWSLGCILFIMVVGQMPFLDKSTKKMMYRQLKGKVNFPEHRYVSTSCRNLIANMLQPNADLRYNIKAILAHPWLQHFANTVNESLKCQPCRTSSRSTNNYRKPKQPACATIVETTQKNIDKGNKSIENKIPGRTESDSSNDSSNENFFASAAIKTSLCRTPGEACLLRGLKRRNRPFQNNNSDSAGCRRQFAMFPNSSNHQGHASDSLSEDVNPSSNLALSLRVQERDILSNTGWEFHRTSHLDKNSMHKRAMVANKTVVAEGSREVKIQQILLKQSNESLTPIEQRGTPSSSGVSYMSCNQLSEADSTSFGCKREMRGFIQTCRSNRIDINASEKQFKRDIIAEQACIHQAGLVTKMRNIFESNVTDTPTND</sequence>
<evidence type="ECO:0000256" key="5">
    <source>
        <dbReference type="ARBA" id="ARBA00022679"/>
    </source>
</evidence>
<evidence type="ECO:0000256" key="10">
    <source>
        <dbReference type="ARBA" id="ARBA00022840"/>
    </source>
</evidence>
<dbReference type="FunFam" id="1.10.510.10:FF:000658">
    <property type="entry name" value="Protein CBG12184"/>
    <property type="match status" value="1"/>
</dbReference>
<evidence type="ECO:0000256" key="9">
    <source>
        <dbReference type="ARBA" id="ARBA00022782"/>
    </source>
</evidence>
<feature type="region of interest" description="Disordered" evidence="15">
    <location>
        <begin position="312"/>
        <end position="336"/>
    </location>
</feature>
<keyword evidence="11" id="KW-0460">Magnesium</keyword>
<evidence type="ECO:0000256" key="2">
    <source>
        <dbReference type="ARBA" id="ARBA00022473"/>
    </source>
</evidence>
<evidence type="ECO:0000313" key="17">
    <source>
        <dbReference type="EMBL" id="CAG5126652.1"/>
    </source>
</evidence>
<dbReference type="GO" id="GO:0035556">
    <property type="term" value="P:intracellular signal transduction"/>
    <property type="evidence" value="ECO:0007669"/>
    <property type="project" value="TreeGrafter"/>
</dbReference>
<dbReference type="PANTHER" id="PTHR24346">
    <property type="entry name" value="MAP/MICROTUBULE AFFINITY-REGULATING KINASE"/>
    <property type="match status" value="1"/>
</dbReference>
<evidence type="ECO:0000256" key="11">
    <source>
        <dbReference type="ARBA" id="ARBA00022842"/>
    </source>
</evidence>
<evidence type="ECO:0000256" key="4">
    <source>
        <dbReference type="ARBA" id="ARBA00022553"/>
    </source>
</evidence>
<dbReference type="GO" id="GO:0005524">
    <property type="term" value="F:ATP binding"/>
    <property type="evidence" value="ECO:0007669"/>
    <property type="project" value="UniProtKB-UniRule"/>
</dbReference>
<reference evidence="17" key="1">
    <citation type="submission" date="2021-04" db="EMBL/GenBank/DDBJ databases">
        <authorList>
            <consortium name="Molecular Ecology Group"/>
        </authorList>
    </citation>
    <scope>NUCLEOTIDE SEQUENCE</scope>
</reference>
<keyword evidence="9" id="KW-0221">Differentiation</keyword>
<dbReference type="OrthoDB" id="541276at2759"/>
<keyword evidence="10 14" id="KW-0067">ATP-binding</keyword>
<proteinExistence type="predicted"/>
<feature type="binding site" evidence="14">
    <location>
        <position position="41"/>
    </location>
    <ligand>
        <name>ATP</name>
        <dbReference type="ChEBI" id="CHEBI:30616"/>
    </ligand>
</feature>
<keyword evidence="12" id="KW-0832">Ubl conjugation</keyword>
<name>A0A8S3ZHP0_9EUPU</name>
<dbReference type="InterPro" id="IPR008271">
    <property type="entry name" value="Ser/Thr_kinase_AS"/>
</dbReference>
<evidence type="ECO:0000256" key="12">
    <source>
        <dbReference type="ARBA" id="ARBA00022843"/>
    </source>
</evidence>
<keyword evidence="4" id="KW-0597">Phosphoprotein</keyword>
<dbReference type="InterPro" id="IPR011009">
    <property type="entry name" value="Kinase-like_dom_sf"/>
</dbReference>
<evidence type="ECO:0000256" key="15">
    <source>
        <dbReference type="SAM" id="MobiDB-lite"/>
    </source>
</evidence>
<gene>
    <name evidence="17" type="ORF">CUNI_LOCUS12210</name>
</gene>
<keyword evidence="5" id="KW-0808">Transferase</keyword>
<keyword evidence="6" id="KW-0479">Metal-binding</keyword>
<dbReference type="EMBL" id="CAJHNH020002413">
    <property type="protein sequence ID" value="CAG5126652.1"/>
    <property type="molecule type" value="Genomic_DNA"/>
</dbReference>
<keyword evidence="3" id="KW-0723">Serine/threonine-protein kinase</keyword>
<dbReference type="SMART" id="SM00220">
    <property type="entry name" value="S_TKc"/>
    <property type="match status" value="1"/>
</dbReference>
<keyword evidence="18" id="KW-1185">Reference proteome</keyword>
<evidence type="ECO:0000256" key="7">
    <source>
        <dbReference type="ARBA" id="ARBA00022741"/>
    </source>
</evidence>
<dbReference type="Gene3D" id="1.10.510.10">
    <property type="entry name" value="Transferase(Phosphotransferase) domain 1"/>
    <property type="match status" value="1"/>
</dbReference>
<feature type="domain" description="Protein kinase" evidence="16">
    <location>
        <begin position="12"/>
        <end position="267"/>
    </location>
</feature>
<dbReference type="FunFam" id="3.30.200.20:FF:000042">
    <property type="entry name" value="Aurora kinase A"/>
    <property type="match status" value="1"/>
</dbReference>
<evidence type="ECO:0000256" key="14">
    <source>
        <dbReference type="PROSITE-ProRule" id="PRU10141"/>
    </source>
</evidence>
<comment type="caution">
    <text evidence="17">The sequence shown here is derived from an EMBL/GenBank/DDBJ whole genome shotgun (WGS) entry which is preliminary data.</text>
</comment>
<dbReference type="GO" id="GO:0000287">
    <property type="term" value="F:magnesium ion binding"/>
    <property type="evidence" value="ECO:0007669"/>
    <property type="project" value="UniProtKB-ARBA"/>
</dbReference>
<dbReference type="PROSITE" id="PS00108">
    <property type="entry name" value="PROTEIN_KINASE_ST"/>
    <property type="match status" value="1"/>
</dbReference>
<protein>
    <recommendedName>
        <fullName evidence="16">Protein kinase domain-containing protein</fullName>
    </recommendedName>
</protein>
<feature type="compositionally biased region" description="Polar residues" evidence="15">
    <location>
        <begin position="388"/>
        <end position="407"/>
    </location>
</feature>
<keyword evidence="7 14" id="KW-0547">Nucleotide-binding</keyword>
<dbReference type="InterPro" id="IPR000719">
    <property type="entry name" value="Prot_kinase_dom"/>
</dbReference>
<evidence type="ECO:0000256" key="3">
    <source>
        <dbReference type="ARBA" id="ARBA00022527"/>
    </source>
</evidence>
<feature type="region of interest" description="Disordered" evidence="15">
    <location>
        <begin position="386"/>
        <end position="407"/>
    </location>
</feature>
<organism evidence="17 18">
    <name type="scientific">Candidula unifasciata</name>
    <dbReference type="NCBI Taxonomy" id="100452"/>
    <lineage>
        <taxon>Eukaryota</taxon>
        <taxon>Metazoa</taxon>
        <taxon>Spiralia</taxon>
        <taxon>Lophotrochozoa</taxon>
        <taxon>Mollusca</taxon>
        <taxon>Gastropoda</taxon>
        <taxon>Heterobranchia</taxon>
        <taxon>Euthyneura</taxon>
        <taxon>Panpulmonata</taxon>
        <taxon>Eupulmonata</taxon>
        <taxon>Stylommatophora</taxon>
        <taxon>Helicina</taxon>
        <taxon>Helicoidea</taxon>
        <taxon>Geomitridae</taxon>
        <taxon>Candidula</taxon>
    </lineage>
</organism>
<dbReference type="AlphaFoldDB" id="A0A8S3ZHP0"/>
<evidence type="ECO:0000313" key="18">
    <source>
        <dbReference type="Proteomes" id="UP000678393"/>
    </source>
</evidence>
<keyword evidence="2" id="KW-0217">Developmental protein</keyword>
<dbReference type="GO" id="GO:0005737">
    <property type="term" value="C:cytoplasm"/>
    <property type="evidence" value="ECO:0007669"/>
    <property type="project" value="TreeGrafter"/>
</dbReference>
<dbReference type="GO" id="GO:0030154">
    <property type="term" value="P:cell differentiation"/>
    <property type="evidence" value="ECO:0007669"/>
    <property type="project" value="UniProtKB-KW"/>
</dbReference>
<evidence type="ECO:0000259" key="16">
    <source>
        <dbReference type="PROSITE" id="PS50011"/>
    </source>
</evidence>
<dbReference type="InterPro" id="IPR017441">
    <property type="entry name" value="Protein_kinase_ATP_BS"/>
</dbReference>
<accession>A0A8S3ZHP0</accession>
<evidence type="ECO:0000256" key="1">
    <source>
        <dbReference type="ARBA" id="ARBA00001946"/>
    </source>
</evidence>
<dbReference type="SUPFAM" id="SSF56112">
    <property type="entry name" value="Protein kinase-like (PK-like)"/>
    <property type="match status" value="1"/>
</dbReference>
<comment type="cofactor">
    <cofactor evidence="1">
        <name>Mg(2+)</name>
        <dbReference type="ChEBI" id="CHEBI:18420"/>
    </cofactor>
</comment>
<dbReference type="Pfam" id="PF00069">
    <property type="entry name" value="Pkinase"/>
    <property type="match status" value="1"/>
</dbReference>
<dbReference type="GO" id="GO:0000226">
    <property type="term" value="P:microtubule cytoskeleton organization"/>
    <property type="evidence" value="ECO:0007669"/>
    <property type="project" value="TreeGrafter"/>
</dbReference>
<evidence type="ECO:0000256" key="13">
    <source>
        <dbReference type="ARBA" id="ARBA00022871"/>
    </source>
</evidence>
<evidence type="ECO:0000256" key="6">
    <source>
        <dbReference type="ARBA" id="ARBA00022723"/>
    </source>
</evidence>
<dbReference type="PROSITE" id="PS00107">
    <property type="entry name" value="PROTEIN_KINASE_ATP"/>
    <property type="match status" value="1"/>
</dbReference>
<dbReference type="PANTHER" id="PTHR24346:SF102">
    <property type="entry name" value="TESTIS-SPECIFIC SERINE_THREONINE-PROTEIN KINASE 1"/>
    <property type="match status" value="1"/>
</dbReference>
<dbReference type="Proteomes" id="UP000678393">
    <property type="component" value="Unassembled WGS sequence"/>
</dbReference>